<dbReference type="InterPro" id="IPR032675">
    <property type="entry name" value="LRR_dom_sf"/>
</dbReference>
<name>A0A6U5DAG8_9EUKA</name>
<dbReference type="Gene3D" id="1.10.510.10">
    <property type="entry name" value="Transferase(Phosphotransferase) domain 1"/>
    <property type="match status" value="1"/>
</dbReference>
<dbReference type="InterPro" id="IPR017441">
    <property type="entry name" value="Protein_kinase_ATP_BS"/>
</dbReference>
<dbReference type="SMART" id="SM00364">
    <property type="entry name" value="LRR_BAC"/>
    <property type="match status" value="3"/>
</dbReference>
<dbReference type="InterPro" id="IPR001245">
    <property type="entry name" value="Ser-Thr/Tyr_kinase_cat_dom"/>
</dbReference>
<evidence type="ECO:0000256" key="1">
    <source>
        <dbReference type="ARBA" id="ARBA00022614"/>
    </source>
</evidence>
<evidence type="ECO:0000313" key="7">
    <source>
        <dbReference type="EMBL" id="CAD8525987.1"/>
    </source>
</evidence>
<organism evidence="8">
    <name type="scientific">Calcidiscus leptoporus</name>
    <dbReference type="NCBI Taxonomy" id="127549"/>
    <lineage>
        <taxon>Eukaryota</taxon>
        <taxon>Haptista</taxon>
        <taxon>Haptophyta</taxon>
        <taxon>Prymnesiophyceae</taxon>
        <taxon>Coccolithales</taxon>
        <taxon>Calcidiscaceae</taxon>
        <taxon>Calcidiscus</taxon>
    </lineage>
</organism>
<dbReference type="PROSITE" id="PS00107">
    <property type="entry name" value="PROTEIN_KINASE_ATP"/>
    <property type="match status" value="1"/>
</dbReference>
<dbReference type="InterPro" id="IPR011009">
    <property type="entry name" value="Kinase-like_dom_sf"/>
</dbReference>
<dbReference type="PANTHER" id="PTHR48056:SF81">
    <property type="entry name" value="RECEPTOR PROTEIN-TYROSINE KINASE CEPR1"/>
    <property type="match status" value="1"/>
</dbReference>
<evidence type="ECO:0000313" key="8">
    <source>
        <dbReference type="EMBL" id="CAD8525989.1"/>
    </source>
</evidence>
<dbReference type="GO" id="GO:0004672">
    <property type="term" value="F:protein kinase activity"/>
    <property type="evidence" value="ECO:0007669"/>
    <property type="project" value="InterPro"/>
</dbReference>
<proteinExistence type="predicted"/>
<dbReference type="EMBL" id="HBER01003312">
    <property type="protein sequence ID" value="CAD8525989.1"/>
    <property type="molecule type" value="Transcribed_RNA"/>
</dbReference>
<dbReference type="InterPro" id="IPR000719">
    <property type="entry name" value="Prot_kinase_dom"/>
</dbReference>
<keyword evidence="1" id="KW-0433">Leucine-rich repeat</keyword>
<dbReference type="PROSITE" id="PS50011">
    <property type="entry name" value="PROTEIN_KINASE_DOM"/>
    <property type="match status" value="1"/>
</dbReference>
<protein>
    <recommendedName>
        <fullName evidence="6">Protein kinase domain-containing protein</fullName>
    </recommendedName>
</protein>
<dbReference type="SUPFAM" id="SSF52058">
    <property type="entry name" value="L domain-like"/>
    <property type="match status" value="1"/>
</dbReference>
<keyword evidence="3 5" id="KW-0547">Nucleotide-binding</keyword>
<evidence type="ECO:0000256" key="4">
    <source>
        <dbReference type="ARBA" id="ARBA00022840"/>
    </source>
</evidence>
<dbReference type="InterPro" id="IPR050647">
    <property type="entry name" value="Plant_LRR-RLKs"/>
</dbReference>
<dbReference type="InterPro" id="IPR001611">
    <property type="entry name" value="Leu-rich_rpt"/>
</dbReference>
<dbReference type="InterPro" id="IPR003591">
    <property type="entry name" value="Leu-rich_rpt_typical-subtyp"/>
</dbReference>
<dbReference type="Pfam" id="PF13855">
    <property type="entry name" value="LRR_8"/>
    <property type="match status" value="1"/>
</dbReference>
<keyword evidence="2" id="KW-0677">Repeat</keyword>
<keyword evidence="4 5" id="KW-0067">ATP-binding</keyword>
<dbReference type="PANTHER" id="PTHR48056">
    <property type="entry name" value="LRR RECEPTOR-LIKE SERINE/THREONINE-PROTEIN KINASE-RELATED"/>
    <property type="match status" value="1"/>
</dbReference>
<sequence length="448" mass="47594">MLEAHSEAAEEQAYALIHATSLTLEKKRLERVTKLSLKSVGLRVLPPAIGSLDVLEHLDVSLNPQLHTLPDEIGELSRLRILFTLGCSFTSVPAVLGKLPALSMLSFKSNQLEHIASDALAPSIRWLILTDNRLQELPSNIGRLRGLQKLMVTNNLLTALPDSLLECPNLEMIRASDNQIAQLPSGLLEHAPLAWLALSGNPCTAAGAAGAPPARVVALEELQLGEELGKGAGGTVYQATWLAQPDGPAVAVKVFRDAAAVSDGDPTHEINAAGVVQHQNMIRVLAAVAPPSLGLVQELLAGYAPLGKPPSLETCTRDTYEEGTEFEAAFGLRALRGIAAACSHLHAARHAHGDLYAHNILVPADGEPKLGDFGATFSYGSLAAPSVEAVEVRAFGILIAEVASRMRAHETADASARAELHALAERSMGRPAERPTFSELLLKISQLL</sequence>
<dbReference type="SUPFAM" id="SSF56112">
    <property type="entry name" value="Protein kinase-like (PK-like)"/>
    <property type="match status" value="1"/>
</dbReference>
<accession>A0A6U5DAG8</accession>
<evidence type="ECO:0000256" key="5">
    <source>
        <dbReference type="PROSITE-ProRule" id="PRU10141"/>
    </source>
</evidence>
<dbReference type="GO" id="GO:0005524">
    <property type="term" value="F:ATP binding"/>
    <property type="evidence" value="ECO:0007669"/>
    <property type="project" value="UniProtKB-UniRule"/>
</dbReference>
<dbReference type="Gene3D" id="3.30.200.20">
    <property type="entry name" value="Phosphorylase Kinase, domain 1"/>
    <property type="match status" value="1"/>
</dbReference>
<dbReference type="EMBL" id="HBER01003311">
    <property type="protein sequence ID" value="CAD8525987.1"/>
    <property type="molecule type" value="Transcribed_RNA"/>
</dbReference>
<dbReference type="SMART" id="SM00369">
    <property type="entry name" value="LRR_TYP"/>
    <property type="match status" value="4"/>
</dbReference>
<dbReference type="Gene3D" id="3.80.10.10">
    <property type="entry name" value="Ribonuclease Inhibitor"/>
    <property type="match status" value="2"/>
</dbReference>
<reference evidence="8" key="1">
    <citation type="submission" date="2021-01" db="EMBL/GenBank/DDBJ databases">
        <authorList>
            <person name="Corre E."/>
            <person name="Pelletier E."/>
            <person name="Niang G."/>
            <person name="Scheremetjew M."/>
            <person name="Finn R."/>
            <person name="Kale V."/>
            <person name="Holt S."/>
            <person name="Cochrane G."/>
            <person name="Meng A."/>
            <person name="Brown T."/>
            <person name="Cohen L."/>
        </authorList>
    </citation>
    <scope>NUCLEOTIDE SEQUENCE</scope>
    <source>
        <strain evidence="8">RCC1130</strain>
    </source>
</reference>
<dbReference type="AlphaFoldDB" id="A0A6U5DAG8"/>
<feature type="binding site" evidence="5">
    <location>
        <position position="253"/>
    </location>
    <ligand>
        <name>ATP</name>
        <dbReference type="ChEBI" id="CHEBI:30616"/>
    </ligand>
</feature>
<dbReference type="Pfam" id="PF07714">
    <property type="entry name" value="PK_Tyr_Ser-Thr"/>
    <property type="match status" value="1"/>
</dbReference>
<evidence type="ECO:0000256" key="3">
    <source>
        <dbReference type="ARBA" id="ARBA00022741"/>
    </source>
</evidence>
<gene>
    <name evidence="7" type="ORF">CLEP1334_LOCUS1720</name>
    <name evidence="8" type="ORF">CLEP1334_LOCUS1721</name>
</gene>
<evidence type="ECO:0000259" key="6">
    <source>
        <dbReference type="PROSITE" id="PS50011"/>
    </source>
</evidence>
<evidence type="ECO:0000256" key="2">
    <source>
        <dbReference type="ARBA" id="ARBA00022737"/>
    </source>
</evidence>
<feature type="domain" description="Protein kinase" evidence="6">
    <location>
        <begin position="222"/>
        <end position="448"/>
    </location>
</feature>